<feature type="coiled-coil region" evidence="1">
    <location>
        <begin position="599"/>
        <end position="626"/>
    </location>
</feature>
<evidence type="ECO:0000256" key="1">
    <source>
        <dbReference type="SAM" id="Coils"/>
    </source>
</evidence>
<dbReference type="EMBL" id="BAHD01000055">
    <property type="protein sequence ID" value="GAB97045.1"/>
    <property type="molecule type" value="Genomic_DNA"/>
</dbReference>
<keyword evidence="5" id="KW-1185">Reference proteome</keyword>
<evidence type="ECO:0000313" key="4">
    <source>
        <dbReference type="EMBL" id="GAB97045.1"/>
    </source>
</evidence>
<feature type="compositionally biased region" description="Basic and acidic residues" evidence="2">
    <location>
        <begin position="407"/>
        <end position="420"/>
    </location>
</feature>
<evidence type="ECO:0000259" key="3">
    <source>
        <dbReference type="SMART" id="SM00507"/>
    </source>
</evidence>
<evidence type="ECO:0000313" key="5">
    <source>
        <dbReference type="Proteomes" id="UP000008366"/>
    </source>
</evidence>
<reference evidence="4 5" key="1">
    <citation type="submission" date="2012-08" db="EMBL/GenBank/DDBJ databases">
        <title>Whole genome shotgun sequence of Kineosphaera limosa NBRC 100340.</title>
        <authorList>
            <person name="Yoshida I."/>
            <person name="Isaki S."/>
            <person name="Hosoyama A."/>
            <person name="Tsuchikane K."/>
            <person name="Katsumata H."/>
            <person name="Ando Y."/>
            <person name="Ohji S."/>
            <person name="Hamada M."/>
            <person name="Tamura T."/>
            <person name="Yamazoe A."/>
            <person name="Yamazaki S."/>
            <person name="Fujita N."/>
        </authorList>
    </citation>
    <scope>NUCLEOTIDE SEQUENCE [LARGE SCALE GENOMIC DNA]</scope>
    <source>
        <strain evidence="4 5">NBRC 100340</strain>
    </source>
</reference>
<accession>K6WCP3</accession>
<feature type="domain" description="HNH nuclease" evidence="3">
    <location>
        <begin position="384"/>
        <end position="436"/>
    </location>
</feature>
<feature type="region of interest" description="Disordered" evidence="2">
    <location>
        <begin position="407"/>
        <end position="429"/>
    </location>
</feature>
<dbReference type="CDD" id="cd00085">
    <property type="entry name" value="HNHc"/>
    <property type="match status" value="1"/>
</dbReference>
<dbReference type="eggNOG" id="COG1403">
    <property type="taxonomic scope" value="Bacteria"/>
</dbReference>
<feature type="region of interest" description="Disordered" evidence="2">
    <location>
        <begin position="466"/>
        <end position="592"/>
    </location>
</feature>
<feature type="region of interest" description="Disordered" evidence="2">
    <location>
        <begin position="1"/>
        <end position="44"/>
    </location>
</feature>
<dbReference type="InterPro" id="IPR003615">
    <property type="entry name" value="HNH_nuc"/>
</dbReference>
<feature type="compositionally biased region" description="Basic and acidic residues" evidence="2">
    <location>
        <begin position="532"/>
        <end position="573"/>
    </location>
</feature>
<dbReference type="Gene3D" id="1.10.30.50">
    <property type="match status" value="1"/>
</dbReference>
<organism evidence="4 5">
    <name type="scientific">Kineosphaera limosa NBRC 100340</name>
    <dbReference type="NCBI Taxonomy" id="1184609"/>
    <lineage>
        <taxon>Bacteria</taxon>
        <taxon>Bacillati</taxon>
        <taxon>Actinomycetota</taxon>
        <taxon>Actinomycetes</taxon>
        <taxon>Micrococcales</taxon>
        <taxon>Dermatophilaceae</taxon>
        <taxon>Kineosphaera</taxon>
    </lineage>
</organism>
<dbReference type="STRING" id="1184609.KILIM_055_00130"/>
<proteinExistence type="predicted"/>
<feature type="compositionally biased region" description="Low complexity" evidence="2">
    <location>
        <begin position="486"/>
        <end position="497"/>
    </location>
</feature>
<gene>
    <name evidence="4" type="ORF">KILIM_055_00130</name>
</gene>
<dbReference type="Proteomes" id="UP000008366">
    <property type="component" value="Unassembled WGS sequence"/>
</dbReference>
<dbReference type="AlphaFoldDB" id="K6WCP3"/>
<evidence type="ECO:0000256" key="2">
    <source>
        <dbReference type="SAM" id="MobiDB-lite"/>
    </source>
</evidence>
<protein>
    <recommendedName>
        <fullName evidence="3">HNH nuclease domain-containing protein</fullName>
    </recommendedName>
</protein>
<name>K6WCP3_9MICO</name>
<sequence length="633" mass="67854">MGPSGESTADRGPANGVGLGDDGGGEAKAGEPCPGVSGEGDVDDFREFPEGFTVAQASAELQELEARSACQEVRRAALLGWMVQQQTLIDVQRWQIDNATEDEPCASSLAAMQAKARTSIVDTATTVCGGFRGVWVDRARVGTAPEPLATTLTAAVAEGAVTMPQASRLLKEASELDITVGQREFLIDQVVEHARGYRATRGIPVSQGLFRTRVRRAVWGVAGPAKQEKAVHERREVRLFHLDDRAGGLEVTGPETRVVAAMTRLDAIAKSAKAAGDQRTLAQLRADAALDLMIFGHPGQDAATSIDVPQEGGWPPAVINVVVSAASLLGANDVPGLVEDALVGAHVVRDLAYARGSVWRRIVADPVTGYAMNATVDSYRPTADMARVVRARDGQCRAPGCTRPAAHAELDHVHERRDGGPTKGTNLQDLCAGHHRAKSRRHWSAHMDDTGVVSWRLTDGTITSTYPMDYRDFGIHDTTSRDSPDSPDSTNSTNSTDNRAHHGPDDRAHRDGGRDVPGANVGADGPSGARRSPIDRPPGDRAHGERTQGERTQGDRAQGDRAQGDRAQGERTQGDGAQEVDPHDDPVAAYRAGLELDLQLELTQDNERLREQNESLRSQLDAANKYLSENLPF</sequence>
<comment type="caution">
    <text evidence="4">The sequence shown here is derived from an EMBL/GenBank/DDBJ whole genome shotgun (WGS) entry which is preliminary data.</text>
</comment>
<dbReference type="SMART" id="SM00507">
    <property type="entry name" value="HNHc"/>
    <property type="match status" value="1"/>
</dbReference>
<feature type="compositionally biased region" description="Basic and acidic residues" evidence="2">
    <location>
        <begin position="469"/>
        <end position="484"/>
    </location>
</feature>
<keyword evidence="1" id="KW-0175">Coiled coil</keyword>
<feature type="compositionally biased region" description="Basic and acidic residues" evidence="2">
    <location>
        <begin position="498"/>
        <end position="514"/>
    </location>
</feature>